<name>A0A2N8KZH0_9BURK</name>
<sequence>MKAVQARRVVLDLPLLLQALLCSDDAAQALRQAWQSGACVPLVNAEMAQALITALRFPRLALSEVQQQELLADFLPYAEVVGPPAQADRRRSREASHALELALSQHAKAELWLCSDPALRLRGQRLISRRQLPGLKGVSGEEFLAGLSSAGHDVTG</sequence>
<comment type="caution">
    <text evidence="1">The sequence shown here is derived from an EMBL/GenBank/DDBJ whole genome shotgun (WGS) entry which is preliminary data.</text>
</comment>
<evidence type="ECO:0000313" key="1">
    <source>
        <dbReference type="EMBL" id="PND38866.1"/>
    </source>
</evidence>
<gene>
    <name evidence="1" type="ORF">C1O66_15930</name>
</gene>
<keyword evidence="2" id="KW-1185">Reference proteome</keyword>
<accession>A0A2N8KZH0</accession>
<dbReference type="OrthoDB" id="9792229at2"/>
<evidence type="ECO:0000313" key="2">
    <source>
        <dbReference type="Proteomes" id="UP000235916"/>
    </source>
</evidence>
<dbReference type="EMBL" id="POSP01000003">
    <property type="protein sequence ID" value="PND38866.1"/>
    <property type="molecule type" value="Genomic_DNA"/>
</dbReference>
<dbReference type="RefSeq" id="WP_102768783.1">
    <property type="nucleotide sequence ID" value="NZ_POSP01000003.1"/>
</dbReference>
<dbReference type="Proteomes" id="UP000235916">
    <property type="component" value="Unassembled WGS sequence"/>
</dbReference>
<reference evidence="1 2" key="1">
    <citation type="submission" date="2018-01" db="EMBL/GenBank/DDBJ databases">
        <title>Draft genome sequence of Paucibacter aquatile CR182 isolated from freshwater of the Nakdong River.</title>
        <authorList>
            <person name="Choi A."/>
            <person name="Chung E.J."/>
        </authorList>
    </citation>
    <scope>NUCLEOTIDE SEQUENCE [LARGE SCALE GENOMIC DNA]</scope>
    <source>
        <strain evidence="1 2">CR182</strain>
    </source>
</reference>
<organism evidence="1 2">
    <name type="scientific">Kinneretia aquatilis</name>
    <dbReference type="NCBI Taxonomy" id="2070761"/>
    <lineage>
        <taxon>Bacteria</taxon>
        <taxon>Pseudomonadati</taxon>
        <taxon>Pseudomonadota</taxon>
        <taxon>Betaproteobacteria</taxon>
        <taxon>Burkholderiales</taxon>
        <taxon>Sphaerotilaceae</taxon>
        <taxon>Roseateles</taxon>
    </lineage>
</organism>
<protein>
    <submittedName>
        <fullName evidence="1">PIN domain nuclease</fullName>
    </submittedName>
</protein>
<dbReference type="AlphaFoldDB" id="A0A2N8KZH0"/>
<proteinExistence type="predicted"/>